<keyword evidence="9" id="KW-1207">Sterol metabolism</keyword>
<sequence length="645" mass="71806">MGSNAFDHPLKNSEKEGLESNSKLKMGIDQISEGSESVTVDYVSSEEQSEGGPLQEAEKQSSTLEIFKSKELNFSPSPRKASDLEGLNRWITSPAETRGHPLFNDDDNITFHRSLTENRASRHERKLDRLSESEKKKLIIELVKIQNDGTVEVDIDENARVASELLELHSVEGASFYANESISGCNKSVPRLKVAMLVVGTRGDVQPFLAIAKRLQEFGHRVRLATHTNFRDFVRSAGVDFYPLGGDPRVLAGYMARNKGFIPSAPGEISIQRKQLKAIIESLLAACTEPDMETGVPFKAQAIIANPPAYGHAHVAEALGVPIHIFFTMPWTPTYEFPHPLARVPQSAGYWLSYIVVDLLIWWGIRGYINEFRKRKLKLPPIAYLSMYHGSISHLPTGYMWSPHLVPKPSDWGPLVDVVGYCFLNLGSKYEPKEEFVQWIQKGKEPIYIGFGSMPLEDPKNTMDIILEALKETGQRGIVDRGWGDLGNFMEVPDSVFLLKDCPHDWLFPQCAAVVHHGGAGTTATGLRAGCPTTIVPFFGDQFFWGDRLHKKELGPAPIPIAKLSVESLSNAIRFMLEPEVKSRAMELAKLIENEDGVAAAVDAFHRHLPPELPLPTSSSEDNDQPNPLQSIFIQIEKWCCLPCS</sequence>
<evidence type="ECO:0000256" key="9">
    <source>
        <dbReference type="ARBA" id="ARBA00023166"/>
    </source>
</evidence>
<dbReference type="Gene3D" id="3.40.50.2000">
    <property type="entry name" value="Glycogen Phosphorylase B"/>
    <property type="match status" value="2"/>
</dbReference>
<dbReference type="GO" id="GO:0005975">
    <property type="term" value="P:carbohydrate metabolic process"/>
    <property type="evidence" value="ECO:0007669"/>
    <property type="project" value="InterPro"/>
</dbReference>
<keyword evidence="8" id="KW-0443">Lipid metabolism</keyword>
<accession>A0A9Q0QLZ4</accession>
<protein>
    <recommendedName>
        <fullName evidence="2">sterol 3beta-glucosyltransferase</fullName>
        <ecNumber evidence="2">2.4.1.173</ecNumber>
    </recommendedName>
</protein>
<feature type="domain" description="Glycosyltransferase family 28 N-terminal" evidence="12">
    <location>
        <begin position="194"/>
        <end position="337"/>
    </location>
</feature>
<keyword evidence="6" id="KW-0752">Steroid biosynthesis</keyword>
<reference evidence="14" key="1">
    <citation type="submission" date="2022-11" db="EMBL/GenBank/DDBJ databases">
        <authorList>
            <person name="Hyden B.L."/>
            <person name="Feng K."/>
            <person name="Yates T."/>
            <person name="Jawdy S."/>
            <person name="Smart L.B."/>
            <person name="Muchero W."/>
        </authorList>
    </citation>
    <scope>NUCLEOTIDE SEQUENCE</scope>
    <source>
        <tissue evidence="14">Shoot tip</tissue>
    </source>
</reference>
<evidence type="ECO:0000256" key="3">
    <source>
        <dbReference type="ARBA" id="ARBA00022516"/>
    </source>
</evidence>
<keyword evidence="7" id="KW-0756">Sterol biosynthesis</keyword>
<dbReference type="PANTHER" id="PTHR48050">
    <property type="entry name" value="STEROL 3-BETA-GLUCOSYLTRANSFERASE"/>
    <property type="match status" value="1"/>
</dbReference>
<evidence type="ECO:0000256" key="6">
    <source>
        <dbReference type="ARBA" id="ARBA00022955"/>
    </source>
</evidence>
<keyword evidence="10" id="KW-0753">Steroid metabolism</keyword>
<keyword evidence="5" id="KW-0808">Transferase</keyword>
<dbReference type="GO" id="GO:0009791">
    <property type="term" value="P:post-embryonic development"/>
    <property type="evidence" value="ECO:0007669"/>
    <property type="project" value="UniProtKB-ARBA"/>
</dbReference>
<evidence type="ECO:0000313" key="15">
    <source>
        <dbReference type="Proteomes" id="UP001151752"/>
    </source>
</evidence>
<proteinExistence type="inferred from homology"/>
<dbReference type="InterPro" id="IPR010610">
    <property type="entry name" value="EryCIII-like_C"/>
</dbReference>
<evidence type="ECO:0000256" key="7">
    <source>
        <dbReference type="ARBA" id="ARBA00023011"/>
    </source>
</evidence>
<dbReference type="Pfam" id="PF03033">
    <property type="entry name" value="Glyco_transf_28"/>
    <property type="match status" value="1"/>
</dbReference>
<dbReference type="EC" id="2.4.1.173" evidence="2"/>
<feature type="domain" description="Erythromycin biosynthesis protein CIII-like C-terminal" evidence="13">
    <location>
        <begin position="488"/>
        <end position="580"/>
    </location>
</feature>
<dbReference type="GO" id="GO:0016906">
    <property type="term" value="F:sterol 3-beta-glucosyltransferase activity"/>
    <property type="evidence" value="ECO:0007669"/>
    <property type="project" value="UniProtKB-EC"/>
</dbReference>
<dbReference type="GO" id="GO:0010154">
    <property type="term" value="P:fruit development"/>
    <property type="evidence" value="ECO:0007669"/>
    <property type="project" value="UniProtKB-ARBA"/>
</dbReference>
<dbReference type="InterPro" id="IPR004276">
    <property type="entry name" value="GlycoTrans_28_N"/>
</dbReference>
<dbReference type="FunFam" id="3.40.50.2000:FF:000030">
    <property type="entry name" value="Sterol 3-beta-glucosyltransferase UGT80A2"/>
    <property type="match status" value="1"/>
</dbReference>
<evidence type="ECO:0000256" key="1">
    <source>
        <dbReference type="ARBA" id="ARBA00006962"/>
    </source>
</evidence>
<dbReference type="EMBL" id="JAPFFM010000015">
    <property type="protein sequence ID" value="KAJ6709182.1"/>
    <property type="molecule type" value="Genomic_DNA"/>
</dbReference>
<comment type="similarity">
    <text evidence="1">Belongs to the glycosyltransferase 28 family.</text>
</comment>
<evidence type="ECO:0000256" key="2">
    <source>
        <dbReference type="ARBA" id="ARBA00012650"/>
    </source>
</evidence>
<keyword evidence="15" id="KW-1185">Reference proteome</keyword>
<dbReference type="InterPro" id="IPR050426">
    <property type="entry name" value="Glycosyltransferase_28"/>
</dbReference>
<keyword evidence="4" id="KW-0328">Glycosyltransferase</keyword>
<dbReference type="AlphaFoldDB" id="A0A9Q0QLZ4"/>
<feature type="region of interest" description="Disordered" evidence="11">
    <location>
        <begin position="1"/>
        <end position="62"/>
    </location>
</feature>
<dbReference type="SUPFAM" id="SSF53756">
    <property type="entry name" value="UDP-Glycosyltransferase/glycogen phosphorylase"/>
    <property type="match status" value="1"/>
</dbReference>
<keyword evidence="3" id="KW-0444">Lipid biosynthesis</keyword>
<name>A0A9Q0QLZ4_9ROSI</name>
<dbReference type="Pfam" id="PF06722">
    <property type="entry name" value="EryCIII-like_C"/>
    <property type="match status" value="1"/>
</dbReference>
<dbReference type="Proteomes" id="UP001151752">
    <property type="component" value="Chromosome 2"/>
</dbReference>
<gene>
    <name evidence="14" type="ORF">OIU74_010310</name>
</gene>
<reference evidence="14" key="2">
    <citation type="journal article" date="2023" name="Int. J. Mol. Sci.">
        <title>De Novo Assembly and Annotation of 11 Diverse Shrub Willow (Salix) Genomes Reveals Novel Gene Organization in Sex-Linked Regions.</title>
        <authorList>
            <person name="Hyden B."/>
            <person name="Feng K."/>
            <person name="Yates T.B."/>
            <person name="Jawdy S."/>
            <person name="Cereghino C."/>
            <person name="Smart L.B."/>
            <person name="Muchero W."/>
        </authorList>
    </citation>
    <scope>NUCLEOTIDE SEQUENCE</scope>
    <source>
        <tissue evidence="14">Shoot tip</tissue>
    </source>
</reference>
<dbReference type="CDD" id="cd03784">
    <property type="entry name" value="GT1_Gtf-like"/>
    <property type="match status" value="1"/>
</dbReference>
<comment type="caution">
    <text evidence="14">The sequence shown here is derived from an EMBL/GenBank/DDBJ whole genome shotgun (WGS) entry which is preliminary data.</text>
</comment>
<evidence type="ECO:0000259" key="12">
    <source>
        <dbReference type="Pfam" id="PF03033"/>
    </source>
</evidence>
<dbReference type="FunFam" id="3.40.50.2000:FF:000009">
    <property type="entry name" value="Sterol 3-beta-glucosyltransferase UGT80A2"/>
    <property type="match status" value="1"/>
</dbReference>
<evidence type="ECO:0000256" key="10">
    <source>
        <dbReference type="ARBA" id="ARBA00023221"/>
    </source>
</evidence>
<evidence type="ECO:0000256" key="8">
    <source>
        <dbReference type="ARBA" id="ARBA00023098"/>
    </source>
</evidence>
<evidence type="ECO:0000256" key="4">
    <source>
        <dbReference type="ARBA" id="ARBA00022676"/>
    </source>
</evidence>
<organism evidence="14 15">
    <name type="scientific">Salix koriyanagi</name>
    <dbReference type="NCBI Taxonomy" id="2511006"/>
    <lineage>
        <taxon>Eukaryota</taxon>
        <taxon>Viridiplantae</taxon>
        <taxon>Streptophyta</taxon>
        <taxon>Embryophyta</taxon>
        <taxon>Tracheophyta</taxon>
        <taxon>Spermatophyta</taxon>
        <taxon>Magnoliopsida</taxon>
        <taxon>eudicotyledons</taxon>
        <taxon>Gunneridae</taxon>
        <taxon>Pentapetalae</taxon>
        <taxon>rosids</taxon>
        <taxon>fabids</taxon>
        <taxon>Malpighiales</taxon>
        <taxon>Salicaceae</taxon>
        <taxon>Saliceae</taxon>
        <taxon>Salix</taxon>
    </lineage>
</organism>
<evidence type="ECO:0000256" key="11">
    <source>
        <dbReference type="SAM" id="MobiDB-lite"/>
    </source>
</evidence>
<evidence type="ECO:0000259" key="13">
    <source>
        <dbReference type="Pfam" id="PF06722"/>
    </source>
</evidence>
<evidence type="ECO:0000313" key="14">
    <source>
        <dbReference type="EMBL" id="KAJ6709182.1"/>
    </source>
</evidence>
<dbReference type="GO" id="GO:0016126">
    <property type="term" value="P:sterol biosynthetic process"/>
    <property type="evidence" value="ECO:0007669"/>
    <property type="project" value="UniProtKB-KW"/>
</dbReference>
<dbReference type="InterPro" id="IPR002213">
    <property type="entry name" value="UDP_glucos_trans"/>
</dbReference>
<dbReference type="PANTHER" id="PTHR48050:SF16">
    <property type="entry name" value="STEROL 3-BETA-GLUCOSYLTRANSFERASE UGT80B1"/>
    <property type="match status" value="1"/>
</dbReference>
<evidence type="ECO:0000256" key="5">
    <source>
        <dbReference type="ARBA" id="ARBA00022679"/>
    </source>
</evidence>
<feature type="compositionally biased region" description="Basic and acidic residues" evidence="11">
    <location>
        <begin position="8"/>
        <end position="18"/>
    </location>
</feature>